<dbReference type="EMBL" id="JACGCI010000303">
    <property type="protein sequence ID" value="KAF6741016.1"/>
    <property type="molecule type" value="Genomic_DNA"/>
</dbReference>
<evidence type="ECO:0000313" key="2">
    <source>
        <dbReference type="Proteomes" id="UP000521943"/>
    </source>
</evidence>
<dbReference type="OrthoDB" id="5596707at2759"/>
<dbReference type="Proteomes" id="UP000521943">
    <property type="component" value="Unassembled WGS sequence"/>
</dbReference>
<protein>
    <submittedName>
        <fullName evidence="1">Uncharacterized protein</fullName>
    </submittedName>
</protein>
<dbReference type="AlphaFoldDB" id="A0A8H6H845"/>
<dbReference type="CDD" id="cd00303">
    <property type="entry name" value="retropepsin_like"/>
    <property type="match status" value="1"/>
</dbReference>
<dbReference type="SUPFAM" id="SSF50630">
    <property type="entry name" value="Acid proteases"/>
    <property type="match status" value="1"/>
</dbReference>
<reference evidence="1 2" key="1">
    <citation type="submission" date="2020-07" db="EMBL/GenBank/DDBJ databases">
        <title>Comparative genomics of pyrophilous fungi reveals a link between fire events and developmental genes.</title>
        <authorList>
            <consortium name="DOE Joint Genome Institute"/>
            <person name="Steindorff A.S."/>
            <person name="Carver A."/>
            <person name="Calhoun S."/>
            <person name="Stillman K."/>
            <person name="Liu H."/>
            <person name="Lipzen A."/>
            <person name="Pangilinan J."/>
            <person name="Labutti K."/>
            <person name="Bruns T.D."/>
            <person name="Grigoriev I.V."/>
        </authorList>
    </citation>
    <scope>NUCLEOTIDE SEQUENCE [LARGE SCALE GENOMIC DNA]</scope>
    <source>
        <strain evidence="1 2">CBS 144469</strain>
    </source>
</reference>
<dbReference type="Pfam" id="PF13650">
    <property type="entry name" value="Asp_protease_2"/>
    <property type="match status" value="1"/>
</dbReference>
<accession>A0A8H6H845</accession>
<organism evidence="1 2">
    <name type="scientific">Ephemerocybe angulata</name>
    <dbReference type="NCBI Taxonomy" id="980116"/>
    <lineage>
        <taxon>Eukaryota</taxon>
        <taxon>Fungi</taxon>
        <taxon>Dikarya</taxon>
        <taxon>Basidiomycota</taxon>
        <taxon>Agaricomycotina</taxon>
        <taxon>Agaricomycetes</taxon>
        <taxon>Agaricomycetidae</taxon>
        <taxon>Agaricales</taxon>
        <taxon>Agaricineae</taxon>
        <taxon>Psathyrellaceae</taxon>
        <taxon>Ephemerocybe</taxon>
    </lineage>
</organism>
<keyword evidence="2" id="KW-1185">Reference proteome</keyword>
<gene>
    <name evidence="1" type="ORF">DFP72DRAFT_982676</name>
</gene>
<dbReference type="InterPro" id="IPR021109">
    <property type="entry name" value="Peptidase_aspartic_dom_sf"/>
</dbReference>
<name>A0A8H6H845_9AGAR</name>
<dbReference type="Gene3D" id="2.40.70.10">
    <property type="entry name" value="Acid Proteases"/>
    <property type="match status" value="1"/>
</dbReference>
<evidence type="ECO:0000313" key="1">
    <source>
        <dbReference type="EMBL" id="KAF6741016.1"/>
    </source>
</evidence>
<comment type="caution">
    <text evidence="1">The sequence shown here is derived from an EMBL/GenBank/DDBJ whole genome shotgun (WGS) entry which is preliminary data.</text>
</comment>
<feature type="non-terminal residue" evidence="1">
    <location>
        <position position="198"/>
    </location>
</feature>
<sequence length="198" mass="21752">MSMRELLGVSPDVRKLVKDMVTTKKVPTEEATDTTKPVQVALMSKTKRASLPDPPAGMIVAKEVESLRTIEVNIAGKIKIDALVDDGSQIIGIHRDIWRKLGIPARSDHTLTMEAANSSKSSTAGLLPHLEVWIGSHVFYLQVQVVDDASYDMLLGRPFHALTRLNCQHHSDGGADIILRDPNTGAVIRCPTKERVDR</sequence>
<proteinExistence type="predicted"/>